<evidence type="ECO:0008006" key="4">
    <source>
        <dbReference type="Google" id="ProtNLM"/>
    </source>
</evidence>
<dbReference type="PROSITE" id="PS51318">
    <property type="entry name" value="TAT"/>
    <property type="match status" value="1"/>
</dbReference>
<dbReference type="EMBL" id="CP063373">
    <property type="protein sequence ID" value="QOV33851.1"/>
    <property type="molecule type" value="Genomic_DNA"/>
</dbReference>
<dbReference type="InterPro" id="IPR036182">
    <property type="entry name" value="PCuAC_sf"/>
</dbReference>
<name>A0A7M2SF77_9ACTN</name>
<dbReference type="PROSITE" id="PS51257">
    <property type="entry name" value="PROKAR_LIPOPROTEIN"/>
    <property type="match status" value="1"/>
</dbReference>
<keyword evidence="3" id="KW-1185">Reference proteome</keyword>
<feature type="chain" id="PRO_5039607889" description="Copper chaperone PCu(A)C" evidence="1">
    <location>
        <begin position="28"/>
        <end position="171"/>
    </location>
</feature>
<dbReference type="RefSeq" id="WP_194038726.1">
    <property type="nucleotide sequence ID" value="NZ_CP063373.1"/>
</dbReference>
<evidence type="ECO:0000313" key="2">
    <source>
        <dbReference type="EMBL" id="QOV33851.1"/>
    </source>
</evidence>
<evidence type="ECO:0000313" key="3">
    <source>
        <dbReference type="Proteomes" id="UP000594205"/>
    </source>
</evidence>
<evidence type="ECO:0000256" key="1">
    <source>
        <dbReference type="SAM" id="SignalP"/>
    </source>
</evidence>
<gene>
    <name evidence="2" type="ORF">IM697_27110</name>
</gene>
<proteinExistence type="predicted"/>
<organism evidence="2 3">
    <name type="scientific">Streptomyces ferrugineus</name>
    <dbReference type="NCBI Taxonomy" id="1413221"/>
    <lineage>
        <taxon>Bacteria</taxon>
        <taxon>Bacillati</taxon>
        <taxon>Actinomycetota</taxon>
        <taxon>Actinomycetes</taxon>
        <taxon>Kitasatosporales</taxon>
        <taxon>Streptomycetaceae</taxon>
        <taxon>Streptomyces</taxon>
    </lineage>
</organism>
<dbReference type="InterPro" id="IPR006311">
    <property type="entry name" value="TAT_signal"/>
</dbReference>
<sequence length="171" mass="16944">MAVNNQRGRTVLAAASAAALIALTAGCTNPSSTASAPETAGGTTALGRAEVRAPGVDLTVTHAVAHLNHAGDGTLTMEVRNEDGVPEHLGMVATPGGGRGTLVGGRSDEGNGALSVAGIMVQSGTTVTFGGSGPRVMLRHVQGVTAHHTLPISLQFGVAGLVRLQARVAAV</sequence>
<protein>
    <recommendedName>
        <fullName evidence="4">Copper chaperone PCu(A)C</fullName>
    </recommendedName>
</protein>
<dbReference type="AlphaFoldDB" id="A0A7M2SF77"/>
<dbReference type="KEGG" id="sfeu:IM697_27110"/>
<dbReference type="Proteomes" id="UP000594205">
    <property type="component" value="Chromosome"/>
</dbReference>
<accession>A0A7M2SF77</accession>
<reference evidence="2 3" key="1">
    <citation type="submission" date="2020-10" db="EMBL/GenBank/DDBJ databases">
        <title>Streptomyces ferrugineus complate genome analysis.</title>
        <authorList>
            <person name="Anwar N."/>
        </authorList>
    </citation>
    <scope>NUCLEOTIDE SEQUENCE [LARGE SCALE GENOMIC DNA]</scope>
    <source>
        <strain evidence="2 3">CCTCC AA2014009</strain>
    </source>
</reference>
<keyword evidence="1" id="KW-0732">Signal</keyword>
<dbReference type="Gene3D" id="2.60.40.1890">
    <property type="entry name" value="PCu(A)C copper chaperone"/>
    <property type="match status" value="1"/>
</dbReference>
<dbReference type="SUPFAM" id="SSF110087">
    <property type="entry name" value="DR1885-like metal-binding protein"/>
    <property type="match status" value="1"/>
</dbReference>
<feature type="signal peptide" evidence="1">
    <location>
        <begin position="1"/>
        <end position="27"/>
    </location>
</feature>